<dbReference type="Gene3D" id="3.40.850.10">
    <property type="entry name" value="Kinesin motor domain"/>
    <property type="match status" value="1"/>
</dbReference>
<dbReference type="InterPro" id="IPR027417">
    <property type="entry name" value="P-loop_NTPase"/>
</dbReference>
<comment type="subcellular location">
    <subcellularLocation>
        <location evidence="1">Cytoplasm</location>
        <location evidence="1">Cytoskeleton</location>
    </subcellularLocation>
</comment>
<feature type="compositionally biased region" description="Polar residues" evidence="6">
    <location>
        <begin position="211"/>
        <end position="224"/>
    </location>
</feature>
<sequence>MGTLYECLREARLEQFYPAFRANGITRSEALINLGMPEFCALGITASEDKRRLIELVNIIKSVHSSGLSDSPIFPRRNINPQHHHPNHNTPSSSSPSSTNNAPTTAQADTNQGFSSGRGTSHNPNRNRNQSLNRGNSFAEQSSPGTQRFGASRDVSVRDRVPNFSAASYLDMLQFMSESSDETEDEGDEESGEEEEAVVMGGAAAVLHPRNVTSPSAVRASTSRGPVERIKHSQEKSYNYGVHKLGSPSKVSKSSRGGSGRHLGDEKIKVCVRKRPLTRREQRGKEDDVVTVESTNTLIVNEPKLAVDLKAYTLQHEFVFDEVFDESCSNEDVYIRAARPLISCIFNGGTATCFAYGQTGAGKTHTMLGNENVPGLYLLAGQDIFSIIQSEKYGSELHVWVSFFEIYCGQLFDLLNRRNRLHAREDGSRQVCIAGLTETEATSVTSLVQTLEYGNSVRSKGATGVNPDSSRSHAILQLDIRNSDDIKVGKISFIDLAGSERASDVTDTDKQTRLEGAEINQSLLALKECIRSIDQDSRHTPFRQSKLTHILKDSFIGNSRTCMIANISPTQTACENTLNTLRYADRVKELKRDSVRGSSTVGQAMNLLMNIPPTAPTIFHPSNILSSSTPMRQSTQSRRERLNEPSEIDLDPSETPIRGHNMPRRSNFAKDNSRSNRNNTVGQSQQASTKVRSDQPSAAASVLKPVPSSAPSRSRSVDTAASQGSVVPPPDASPSESDHTDTDSCNVTNPTYTLTSRPRGRQLPVAQSTDTEFDFPTSDFNNVDDFNDLNRTDPNKVGEQLAESRKTQNKTALPSAATAENVAVTSSFSVVQPPVTKPVVYTSSDTQASSVKISGTLAGNVKTSAGKPAVPEVTQRFQSADVTPPLQSKQNPSFKKAFMKEVVSSDDSVDDEEMFADGPLSEGRGTNTPTKPASNLSHVLSTTAALMRPQLMVPQPAESSDLTKFTQRQTLNAPGTNDLSGKHTVGHKLLTDQAVGIDRHKSTPGSQPSVRSKSPGVKTKPQGGRPLPSPPLHASGQQNQAALTVSDISPPSQQQPQTKGKSSPSPSQDLKGIFDSPSSHEKSDIVASPQATSIHSDSGSQSPKVRRHSDDSDSKRRRRRGSHSPTGEVSDDSTDSIRASLSDQGQGGYRKTDSVKGRMRKERSDPILALNMQRKKHTLPDPENITKMLTRSNTPKSGLTQGTSGWKVIHSELPTHHRARGHPQEVVEEVECHSEPGSLAAAANIGPEDQASVGVAGHLSDDGYGGLVGKQSSVRTVRDNSPLVSLGTKAKQLPQTPLTAVGGDKNYAASAYTQKFEGIQEDNEEYRKPEINIRINPAIVTEKLASGSVFSPIHPQPVTSVGTKMVVEPSVASSLLLQPTPVTATTLSGVSCVADSVSRDGSAINELQEARMHLVSAHEDQLATITSLCKYEMRLLLNAKKVSGKKGFDDYLRRVSDILHQKMSAIASLQDQISQFRCNNSVSQSSSVTSSVQMSVSESHSSVSTQNNLTSK</sequence>
<dbReference type="Gene3D" id="1.10.150.50">
    <property type="entry name" value="Transcription Factor, Ets-1"/>
    <property type="match status" value="1"/>
</dbReference>
<dbReference type="PANTHER" id="PTHR47971">
    <property type="entry name" value="KINESIN-RELATED PROTEIN 6"/>
    <property type="match status" value="1"/>
</dbReference>
<reference evidence="9" key="1">
    <citation type="submission" date="2025-08" db="UniProtKB">
        <authorList>
            <consortium name="RefSeq"/>
        </authorList>
    </citation>
    <scope>IDENTIFICATION</scope>
</reference>
<dbReference type="PROSITE" id="PS00411">
    <property type="entry name" value="KINESIN_MOTOR_1"/>
    <property type="match status" value="1"/>
</dbReference>
<feature type="region of interest" description="Disordered" evidence="6">
    <location>
        <begin position="619"/>
        <end position="779"/>
    </location>
</feature>
<protein>
    <submittedName>
        <fullName evidence="9">Uncharacterized protein LOC101848438</fullName>
    </submittedName>
</protein>
<organism evidence="8 9">
    <name type="scientific">Aplysia californica</name>
    <name type="common">California sea hare</name>
    <dbReference type="NCBI Taxonomy" id="6500"/>
    <lineage>
        <taxon>Eukaryota</taxon>
        <taxon>Metazoa</taxon>
        <taxon>Spiralia</taxon>
        <taxon>Lophotrochozoa</taxon>
        <taxon>Mollusca</taxon>
        <taxon>Gastropoda</taxon>
        <taxon>Heterobranchia</taxon>
        <taxon>Euthyneura</taxon>
        <taxon>Tectipleura</taxon>
        <taxon>Aplysiida</taxon>
        <taxon>Aplysioidea</taxon>
        <taxon>Aplysiidae</taxon>
        <taxon>Aplysia</taxon>
    </lineage>
</organism>
<evidence type="ECO:0000259" key="7">
    <source>
        <dbReference type="PROSITE" id="PS50067"/>
    </source>
</evidence>
<dbReference type="CDD" id="cd01367">
    <property type="entry name" value="KISc_KIF2_like"/>
    <property type="match status" value="1"/>
</dbReference>
<feature type="region of interest" description="Disordered" evidence="6">
    <location>
        <begin position="177"/>
        <end position="263"/>
    </location>
</feature>
<dbReference type="InterPro" id="IPR027640">
    <property type="entry name" value="Kinesin-like_fam"/>
</dbReference>
<feature type="region of interest" description="Disordered" evidence="6">
    <location>
        <begin position="70"/>
        <end position="154"/>
    </location>
</feature>
<dbReference type="PRINTS" id="PR00380">
    <property type="entry name" value="KINESINHEAVY"/>
</dbReference>
<feature type="compositionally biased region" description="Polar residues" evidence="6">
    <location>
        <begin position="675"/>
        <end position="698"/>
    </location>
</feature>
<dbReference type="PROSITE" id="PS50067">
    <property type="entry name" value="KINESIN_MOTOR_2"/>
    <property type="match status" value="1"/>
</dbReference>
<evidence type="ECO:0000256" key="6">
    <source>
        <dbReference type="SAM" id="MobiDB-lite"/>
    </source>
</evidence>
<dbReference type="RefSeq" id="XP_005100746.1">
    <property type="nucleotide sequence ID" value="XM_005100689.3"/>
</dbReference>
<gene>
    <name evidence="9" type="primary">LOC101848438</name>
</gene>
<evidence type="ECO:0000313" key="8">
    <source>
        <dbReference type="Proteomes" id="UP000694888"/>
    </source>
</evidence>
<dbReference type="SUPFAM" id="SSF47769">
    <property type="entry name" value="SAM/Pointed domain"/>
    <property type="match status" value="1"/>
</dbReference>
<keyword evidence="4" id="KW-0963">Cytoplasm</keyword>
<dbReference type="InterPro" id="IPR019821">
    <property type="entry name" value="Kinesin_motor_CS"/>
</dbReference>
<feature type="compositionally biased region" description="Polar residues" evidence="6">
    <location>
        <begin position="1089"/>
        <end position="1103"/>
    </location>
</feature>
<dbReference type="SMART" id="SM00129">
    <property type="entry name" value="KISc"/>
    <property type="match status" value="1"/>
</dbReference>
<feature type="compositionally biased region" description="Low complexity" evidence="6">
    <location>
        <begin position="88"/>
        <end position="106"/>
    </location>
</feature>
<feature type="compositionally biased region" description="Polar residues" evidence="6">
    <location>
        <begin position="107"/>
        <end position="146"/>
    </location>
</feature>
<dbReference type="InterPro" id="IPR036961">
    <property type="entry name" value="Kinesin_motor_dom_sf"/>
</dbReference>
<evidence type="ECO:0000313" key="9">
    <source>
        <dbReference type="RefSeq" id="XP_005100746.1"/>
    </source>
</evidence>
<name>A0ABM0JSX5_APLCA</name>
<keyword evidence="4" id="KW-0206">Cytoskeleton</keyword>
<comment type="similarity">
    <text evidence="5">Belongs to the TRAFAC class myosin-kinesin ATPase superfamily. Kinesin family.</text>
</comment>
<feature type="compositionally biased region" description="Polar residues" evidence="6">
    <location>
        <begin position="924"/>
        <end position="936"/>
    </location>
</feature>
<keyword evidence="3 5" id="KW-0067">ATP-binding</keyword>
<feature type="domain" description="Kinesin motor" evidence="7">
    <location>
        <begin position="267"/>
        <end position="590"/>
    </location>
</feature>
<feature type="compositionally biased region" description="Polar residues" evidence="6">
    <location>
        <begin position="743"/>
        <end position="756"/>
    </location>
</feature>
<feature type="region of interest" description="Disordered" evidence="6">
    <location>
        <begin position="994"/>
        <end position="1164"/>
    </location>
</feature>
<dbReference type="Pfam" id="PF00225">
    <property type="entry name" value="Kinesin"/>
    <property type="match status" value="1"/>
</dbReference>
<dbReference type="PANTHER" id="PTHR47971:SF20">
    <property type="entry name" value="KINESIN-LIKE PROTEIN KIF24"/>
    <property type="match status" value="1"/>
</dbReference>
<feature type="compositionally biased region" description="Acidic residues" evidence="6">
    <location>
        <begin position="179"/>
        <end position="197"/>
    </location>
</feature>
<dbReference type="InterPro" id="IPR013761">
    <property type="entry name" value="SAM/pointed_sf"/>
</dbReference>
<dbReference type="SUPFAM" id="SSF52540">
    <property type="entry name" value="P-loop containing nucleoside triphosphate hydrolases"/>
    <property type="match status" value="1"/>
</dbReference>
<feature type="region of interest" description="Disordered" evidence="6">
    <location>
        <begin position="1493"/>
        <end position="1512"/>
    </location>
</feature>
<feature type="region of interest" description="Disordered" evidence="6">
    <location>
        <begin position="908"/>
        <end position="936"/>
    </location>
</feature>
<feature type="binding site" evidence="5">
    <location>
        <begin position="357"/>
        <end position="364"/>
    </location>
    <ligand>
        <name>ATP</name>
        <dbReference type="ChEBI" id="CHEBI:30616"/>
    </ligand>
</feature>
<dbReference type="InterPro" id="IPR001752">
    <property type="entry name" value="Kinesin_motor_dom"/>
</dbReference>
<evidence type="ECO:0000256" key="1">
    <source>
        <dbReference type="ARBA" id="ARBA00004245"/>
    </source>
</evidence>
<feature type="compositionally biased region" description="Polar residues" evidence="6">
    <location>
        <begin position="1035"/>
        <end position="1047"/>
    </location>
</feature>
<keyword evidence="2 5" id="KW-0547">Nucleotide-binding</keyword>
<feature type="compositionally biased region" description="Low complexity" evidence="6">
    <location>
        <begin position="246"/>
        <end position="256"/>
    </location>
</feature>
<feature type="compositionally biased region" description="Low complexity" evidence="6">
    <location>
        <begin position="1049"/>
        <end position="1068"/>
    </location>
</feature>
<keyword evidence="8" id="KW-1185">Reference proteome</keyword>
<evidence type="ECO:0000256" key="4">
    <source>
        <dbReference type="ARBA" id="ARBA00023212"/>
    </source>
</evidence>
<accession>A0ABM0JSX5</accession>
<feature type="compositionally biased region" description="Polar residues" evidence="6">
    <location>
        <begin position="1003"/>
        <end position="1012"/>
    </location>
</feature>
<feature type="compositionally biased region" description="Low complexity" evidence="6">
    <location>
        <begin position="1493"/>
        <end position="1504"/>
    </location>
</feature>
<evidence type="ECO:0000256" key="5">
    <source>
        <dbReference type="PROSITE-ProRule" id="PRU00283"/>
    </source>
</evidence>
<evidence type="ECO:0000256" key="2">
    <source>
        <dbReference type="ARBA" id="ARBA00022741"/>
    </source>
</evidence>
<dbReference type="Proteomes" id="UP000694888">
    <property type="component" value="Unplaced"/>
</dbReference>
<evidence type="ECO:0000256" key="3">
    <source>
        <dbReference type="ARBA" id="ARBA00022840"/>
    </source>
</evidence>
<proteinExistence type="inferred from homology"/>
<feature type="compositionally biased region" description="Low complexity" evidence="6">
    <location>
        <begin position="705"/>
        <end position="714"/>
    </location>
</feature>
<keyword evidence="5" id="KW-0505">Motor protein</keyword>
<dbReference type="GeneID" id="101848438"/>
<feature type="compositionally biased region" description="Polar residues" evidence="6">
    <location>
        <begin position="623"/>
        <end position="636"/>
    </location>
</feature>
<feature type="compositionally biased region" description="Basic and acidic residues" evidence="6">
    <location>
        <begin position="226"/>
        <end position="235"/>
    </location>
</feature>